<evidence type="ECO:0000313" key="2">
    <source>
        <dbReference type="Proteomes" id="UP000269396"/>
    </source>
</evidence>
<reference evidence="1 2" key="1">
    <citation type="submission" date="2018-11" db="EMBL/GenBank/DDBJ databases">
        <authorList>
            <consortium name="Pathogen Informatics"/>
        </authorList>
    </citation>
    <scope>NUCLEOTIDE SEQUENCE [LARGE SCALE GENOMIC DNA]</scope>
    <source>
        <strain>Denwood</strain>
        <strain evidence="2">Zambia</strain>
    </source>
</reference>
<evidence type="ECO:0000313" key="1">
    <source>
        <dbReference type="EMBL" id="VDP52496.1"/>
    </source>
</evidence>
<gene>
    <name evidence="1" type="ORF">SMTD_LOCUS10011</name>
</gene>
<dbReference type="AlphaFoldDB" id="A0A3P8IAM7"/>
<accession>A0A3P8IAM7</accession>
<protein>
    <submittedName>
        <fullName evidence="1">Uncharacterized protein</fullName>
    </submittedName>
</protein>
<name>A0A3P8IAM7_9TREM</name>
<keyword evidence="2" id="KW-1185">Reference proteome</keyword>
<proteinExistence type="predicted"/>
<dbReference type="EMBL" id="UZAL01030185">
    <property type="protein sequence ID" value="VDP52496.1"/>
    <property type="molecule type" value="Genomic_DNA"/>
</dbReference>
<sequence>MHSPIEVQYVPNLLQDLNVYHLLVRWTLIVTKNHCSLEHHRLQFVIHLVPN</sequence>
<dbReference type="Proteomes" id="UP000269396">
    <property type="component" value="Unassembled WGS sequence"/>
</dbReference>
<organism evidence="1 2">
    <name type="scientific">Schistosoma mattheei</name>
    <dbReference type="NCBI Taxonomy" id="31246"/>
    <lineage>
        <taxon>Eukaryota</taxon>
        <taxon>Metazoa</taxon>
        <taxon>Spiralia</taxon>
        <taxon>Lophotrochozoa</taxon>
        <taxon>Platyhelminthes</taxon>
        <taxon>Trematoda</taxon>
        <taxon>Digenea</taxon>
        <taxon>Strigeidida</taxon>
        <taxon>Schistosomatoidea</taxon>
        <taxon>Schistosomatidae</taxon>
        <taxon>Schistosoma</taxon>
    </lineage>
</organism>